<protein>
    <submittedName>
        <fullName evidence="7">Thiol:disulfide oxidoreductase related to ResA</fullName>
    </submittedName>
</protein>
<evidence type="ECO:0000256" key="2">
    <source>
        <dbReference type="ARBA" id="ARBA00022748"/>
    </source>
</evidence>
<keyword evidence="3" id="KW-0735">Signal-anchor</keyword>
<keyword evidence="5" id="KW-0676">Redox-active center</keyword>
<dbReference type="InterPro" id="IPR013766">
    <property type="entry name" value="Thioredoxin_domain"/>
</dbReference>
<dbReference type="GO" id="GO:0030313">
    <property type="term" value="C:cell envelope"/>
    <property type="evidence" value="ECO:0007669"/>
    <property type="project" value="UniProtKB-SubCell"/>
</dbReference>
<dbReference type="EMBL" id="CADCVT010000264">
    <property type="protein sequence ID" value="CAA9512331.1"/>
    <property type="molecule type" value="Genomic_DNA"/>
</dbReference>
<keyword evidence="3" id="KW-0812">Transmembrane</keyword>
<organism evidence="7">
    <name type="scientific">uncultured Solirubrobacteraceae bacterium</name>
    <dbReference type="NCBI Taxonomy" id="1162706"/>
    <lineage>
        <taxon>Bacteria</taxon>
        <taxon>Bacillati</taxon>
        <taxon>Actinomycetota</taxon>
        <taxon>Thermoleophilia</taxon>
        <taxon>Solirubrobacterales</taxon>
        <taxon>Solirubrobacteraceae</taxon>
        <taxon>environmental samples</taxon>
    </lineage>
</organism>
<evidence type="ECO:0000256" key="3">
    <source>
        <dbReference type="ARBA" id="ARBA00022968"/>
    </source>
</evidence>
<name>A0A6J4T3R6_9ACTN</name>
<dbReference type="PROSITE" id="PS51352">
    <property type="entry name" value="THIOREDOXIN_2"/>
    <property type="match status" value="1"/>
</dbReference>
<evidence type="ECO:0000256" key="5">
    <source>
        <dbReference type="ARBA" id="ARBA00023284"/>
    </source>
</evidence>
<comment type="subcellular location">
    <subcellularLocation>
        <location evidence="1">Cell envelope</location>
    </subcellularLocation>
</comment>
<keyword evidence="4" id="KW-1015">Disulfide bond</keyword>
<evidence type="ECO:0000313" key="7">
    <source>
        <dbReference type="EMBL" id="CAA9512331.1"/>
    </source>
</evidence>
<keyword evidence="2" id="KW-0201">Cytochrome c-type biogenesis</keyword>
<sequence length="191" mass="20776">MRRTAWILAAAALVAVLVVGILQGSGATEKTPDFDLADAKRTLAGAPGPLAALHGRSNVIEPDGGVAQYEAMLRQVRGYPVVVNAWATWCGPCKLEFPIFQQVSTKLGKRVAFFGLNVSDNRAKADEFLRERPVPYPSLEDGDTRIVQDVGWSGGLPLTIFYDRNGKKFVHQGGYTTQADLIRDIERYAGA</sequence>
<dbReference type="PANTHER" id="PTHR42852:SF6">
    <property type="entry name" value="THIOL:DISULFIDE INTERCHANGE PROTEIN DSBE"/>
    <property type="match status" value="1"/>
</dbReference>
<dbReference type="InterPro" id="IPR050553">
    <property type="entry name" value="Thioredoxin_ResA/DsbE_sf"/>
</dbReference>
<reference evidence="7" key="1">
    <citation type="submission" date="2020-02" db="EMBL/GenBank/DDBJ databases">
        <authorList>
            <person name="Meier V. D."/>
        </authorList>
    </citation>
    <scope>NUCLEOTIDE SEQUENCE</scope>
    <source>
        <strain evidence="7">AVDCRST_MAG85</strain>
    </source>
</reference>
<dbReference type="SUPFAM" id="SSF52833">
    <property type="entry name" value="Thioredoxin-like"/>
    <property type="match status" value="1"/>
</dbReference>
<dbReference type="Pfam" id="PF08534">
    <property type="entry name" value="Redoxin"/>
    <property type="match status" value="1"/>
</dbReference>
<dbReference type="InterPro" id="IPR036249">
    <property type="entry name" value="Thioredoxin-like_sf"/>
</dbReference>
<dbReference type="AlphaFoldDB" id="A0A6J4T3R6"/>
<evidence type="ECO:0000256" key="4">
    <source>
        <dbReference type="ARBA" id="ARBA00023157"/>
    </source>
</evidence>
<proteinExistence type="predicted"/>
<dbReference type="GO" id="GO:0016491">
    <property type="term" value="F:oxidoreductase activity"/>
    <property type="evidence" value="ECO:0007669"/>
    <property type="project" value="InterPro"/>
</dbReference>
<accession>A0A6J4T3R6</accession>
<dbReference type="Gene3D" id="3.40.30.10">
    <property type="entry name" value="Glutaredoxin"/>
    <property type="match status" value="1"/>
</dbReference>
<dbReference type="CDD" id="cd02966">
    <property type="entry name" value="TlpA_like_family"/>
    <property type="match status" value="1"/>
</dbReference>
<evidence type="ECO:0000256" key="1">
    <source>
        <dbReference type="ARBA" id="ARBA00004196"/>
    </source>
</evidence>
<evidence type="ECO:0000259" key="6">
    <source>
        <dbReference type="PROSITE" id="PS51352"/>
    </source>
</evidence>
<dbReference type="InterPro" id="IPR013740">
    <property type="entry name" value="Redoxin"/>
</dbReference>
<dbReference type="PANTHER" id="PTHR42852">
    <property type="entry name" value="THIOL:DISULFIDE INTERCHANGE PROTEIN DSBE"/>
    <property type="match status" value="1"/>
</dbReference>
<gene>
    <name evidence="7" type="ORF">AVDCRST_MAG85-2406</name>
</gene>
<feature type="domain" description="Thioredoxin" evidence="6">
    <location>
        <begin position="42"/>
        <end position="190"/>
    </location>
</feature>
<dbReference type="GO" id="GO:0017004">
    <property type="term" value="P:cytochrome complex assembly"/>
    <property type="evidence" value="ECO:0007669"/>
    <property type="project" value="UniProtKB-KW"/>
</dbReference>